<evidence type="ECO:0000259" key="9">
    <source>
        <dbReference type="Pfam" id="PF13456"/>
    </source>
</evidence>
<dbReference type="InterPro" id="IPR001128">
    <property type="entry name" value="Cyt_P450"/>
</dbReference>
<evidence type="ECO:0000256" key="5">
    <source>
        <dbReference type="ARBA" id="ARBA00023002"/>
    </source>
</evidence>
<proteinExistence type="inferred from homology"/>
<dbReference type="Pfam" id="PF13456">
    <property type="entry name" value="RVT_3"/>
    <property type="match status" value="1"/>
</dbReference>
<name>A0A9R0TZ57_TRITD</name>
<dbReference type="InterPro" id="IPR017972">
    <property type="entry name" value="Cyt_P450_CS"/>
</dbReference>
<organism evidence="10 11">
    <name type="scientific">Triticum turgidum subsp. durum</name>
    <name type="common">Durum wheat</name>
    <name type="synonym">Triticum durum</name>
    <dbReference type="NCBI Taxonomy" id="4567"/>
    <lineage>
        <taxon>Eukaryota</taxon>
        <taxon>Viridiplantae</taxon>
        <taxon>Streptophyta</taxon>
        <taxon>Embryophyta</taxon>
        <taxon>Tracheophyta</taxon>
        <taxon>Spermatophyta</taxon>
        <taxon>Magnoliopsida</taxon>
        <taxon>Liliopsida</taxon>
        <taxon>Poales</taxon>
        <taxon>Poaceae</taxon>
        <taxon>BOP clade</taxon>
        <taxon>Pooideae</taxon>
        <taxon>Triticodae</taxon>
        <taxon>Triticeae</taxon>
        <taxon>Triticinae</taxon>
        <taxon>Triticum</taxon>
    </lineage>
</organism>
<dbReference type="GO" id="GO:0020037">
    <property type="term" value="F:heme binding"/>
    <property type="evidence" value="ECO:0007669"/>
    <property type="project" value="InterPro"/>
</dbReference>
<gene>
    <name evidence="10" type="ORF">TRITD_5Av1G194820</name>
</gene>
<dbReference type="GO" id="GO:0006629">
    <property type="term" value="P:lipid metabolic process"/>
    <property type="evidence" value="ECO:0007669"/>
    <property type="project" value="UniProtKB-ARBA"/>
</dbReference>
<accession>A0A9R0TZ57</accession>
<keyword evidence="11" id="KW-1185">Reference proteome</keyword>
<dbReference type="GO" id="GO:0003676">
    <property type="term" value="F:nucleic acid binding"/>
    <property type="evidence" value="ECO:0007669"/>
    <property type="project" value="InterPro"/>
</dbReference>
<dbReference type="Gramene" id="TRITD5Av1G194820.4">
    <property type="protein sequence ID" value="TRITD5Av1G194820.4"/>
    <property type="gene ID" value="TRITD5Av1G194820"/>
</dbReference>
<dbReference type="GO" id="GO:0016705">
    <property type="term" value="F:oxidoreductase activity, acting on paired donors, with incorporation or reduction of molecular oxygen"/>
    <property type="evidence" value="ECO:0007669"/>
    <property type="project" value="InterPro"/>
</dbReference>
<keyword evidence="8" id="KW-0503">Monooxygenase</keyword>
<evidence type="ECO:0000256" key="2">
    <source>
        <dbReference type="ARBA" id="ARBA00022692"/>
    </source>
</evidence>
<dbReference type="GO" id="GO:0005506">
    <property type="term" value="F:iron ion binding"/>
    <property type="evidence" value="ECO:0007669"/>
    <property type="project" value="InterPro"/>
</dbReference>
<dbReference type="PANTHER" id="PTHR24296">
    <property type="entry name" value="CYTOCHROME P450"/>
    <property type="match status" value="1"/>
</dbReference>
<sequence length="581" mass="64819">MGIIALTYNFVNASSSKASMKKGGWKCPPRGFVKLNVDASFDLDLLKGTMGAVLRDDKGRFIAGGNGKTDYCADVIMAEALAVKFGLNLAQRAGCNRLIINSDNLENSSYRRSRSRSKNPAALPINWPIIHMFPSLLVNVHNLLDYFTLVLAGNGHNFRAHGPPGTGMRFFVTCDPANIRHIFTTNYTNFPKGAEFAAIFDIMGDNLFNVDGARALRPRVKIHTVLSSPRLVASMEACCRDKVVNNLLPLFCHMTSTNALFDMQELMSRFMFDLATTALFSVDPGLLSTDMPPMDIPVAMDTVMRWLNIGPERKLGAAHTVLRVFIAKMIERRNIDKVHVSNDEEQEGVDILSSYINDPDFADYDFLCAGLIGLMLALRDTVRTTLTWIFYNLAQNPDIVATIRNELLPIALQKAPTGAGAMVIFEPEEIKSLVYLRATLYETLRLYPPAPLERKTVATKDIMPSGHKVHAGDTVFVSIYSMGRMRDVWGENCLDYNPHRWLSKDGNTLRYVPSHKFLSFNSGPRICPGKDIAVMQMKIIIATVLWNFDVEVLEGQSIRPKSSCILQMENGLIVKLKKRQA</sequence>
<keyword evidence="2" id="KW-0812">Transmembrane</keyword>
<keyword evidence="6 7" id="KW-0408">Iron</keyword>
<dbReference type="GO" id="GO:0004523">
    <property type="term" value="F:RNA-DNA hybrid ribonuclease activity"/>
    <property type="evidence" value="ECO:0007669"/>
    <property type="project" value="InterPro"/>
</dbReference>
<keyword evidence="5 8" id="KW-0560">Oxidoreductase</keyword>
<evidence type="ECO:0000256" key="1">
    <source>
        <dbReference type="ARBA" id="ARBA00010617"/>
    </source>
</evidence>
<dbReference type="EMBL" id="LT934119">
    <property type="protein sequence ID" value="VAI21117.1"/>
    <property type="molecule type" value="Genomic_DNA"/>
</dbReference>
<keyword evidence="3 7" id="KW-0479">Metal-binding</keyword>
<dbReference type="InterPro" id="IPR036396">
    <property type="entry name" value="Cyt_P450_sf"/>
</dbReference>
<evidence type="ECO:0000256" key="6">
    <source>
        <dbReference type="ARBA" id="ARBA00023004"/>
    </source>
</evidence>
<comment type="cofactor">
    <cofactor evidence="7">
        <name>heme</name>
        <dbReference type="ChEBI" id="CHEBI:30413"/>
    </cofactor>
</comment>
<dbReference type="CDD" id="cd06222">
    <property type="entry name" value="RNase_H_like"/>
    <property type="match status" value="1"/>
</dbReference>
<feature type="domain" description="RNase H type-1" evidence="9">
    <location>
        <begin position="36"/>
        <end position="135"/>
    </location>
</feature>
<feature type="binding site" description="axial binding residue" evidence="7">
    <location>
        <position position="527"/>
    </location>
    <ligand>
        <name>heme</name>
        <dbReference type="ChEBI" id="CHEBI:30413"/>
    </ligand>
    <ligandPart>
        <name>Fe</name>
        <dbReference type="ChEBI" id="CHEBI:18248"/>
    </ligandPart>
</feature>
<keyword evidence="7 8" id="KW-0349">Heme</keyword>
<dbReference type="InterPro" id="IPR002156">
    <property type="entry name" value="RNaseH_domain"/>
</dbReference>
<dbReference type="AlphaFoldDB" id="A0A9R0TZ57"/>
<dbReference type="InterPro" id="IPR044730">
    <property type="entry name" value="RNase_H-like_dom_plant"/>
</dbReference>
<dbReference type="GO" id="GO:0004497">
    <property type="term" value="F:monooxygenase activity"/>
    <property type="evidence" value="ECO:0007669"/>
    <property type="project" value="UniProtKB-KW"/>
</dbReference>
<dbReference type="Pfam" id="PF00067">
    <property type="entry name" value="p450"/>
    <property type="match status" value="1"/>
</dbReference>
<evidence type="ECO:0000256" key="3">
    <source>
        <dbReference type="ARBA" id="ARBA00022723"/>
    </source>
</evidence>
<dbReference type="PROSITE" id="PS00086">
    <property type="entry name" value="CYTOCHROME_P450"/>
    <property type="match status" value="1"/>
</dbReference>
<reference evidence="10 11" key="1">
    <citation type="submission" date="2017-09" db="EMBL/GenBank/DDBJ databases">
        <authorList>
            <consortium name="International Durum Wheat Genome Sequencing Consortium (IDWGSC)"/>
            <person name="Milanesi L."/>
        </authorList>
    </citation>
    <scope>NUCLEOTIDE SEQUENCE [LARGE SCALE GENOMIC DNA]</scope>
    <source>
        <strain evidence="11">cv. Svevo</strain>
    </source>
</reference>
<comment type="similarity">
    <text evidence="1 8">Belongs to the cytochrome P450 family.</text>
</comment>
<dbReference type="Gene3D" id="1.10.630.10">
    <property type="entry name" value="Cytochrome P450"/>
    <property type="match status" value="1"/>
</dbReference>
<evidence type="ECO:0000256" key="4">
    <source>
        <dbReference type="ARBA" id="ARBA00022989"/>
    </source>
</evidence>
<dbReference type="PRINTS" id="PR00463">
    <property type="entry name" value="EP450I"/>
</dbReference>
<protein>
    <recommendedName>
        <fullName evidence="9">RNase H type-1 domain-containing protein</fullName>
    </recommendedName>
</protein>
<keyword evidence="4" id="KW-1133">Transmembrane helix</keyword>
<dbReference type="SUPFAM" id="SSF48264">
    <property type="entry name" value="Cytochrome P450"/>
    <property type="match status" value="1"/>
</dbReference>
<evidence type="ECO:0000313" key="11">
    <source>
        <dbReference type="Proteomes" id="UP000324705"/>
    </source>
</evidence>
<dbReference type="PRINTS" id="PR00385">
    <property type="entry name" value="P450"/>
</dbReference>
<keyword evidence="4" id="KW-0472">Membrane</keyword>
<evidence type="ECO:0000256" key="7">
    <source>
        <dbReference type="PIRSR" id="PIRSR602401-1"/>
    </source>
</evidence>
<dbReference type="Proteomes" id="UP000324705">
    <property type="component" value="Chromosome 5A"/>
</dbReference>
<evidence type="ECO:0000256" key="8">
    <source>
        <dbReference type="RuleBase" id="RU000461"/>
    </source>
</evidence>
<dbReference type="InterPro" id="IPR002401">
    <property type="entry name" value="Cyt_P450_E_grp-I"/>
</dbReference>
<evidence type="ECO:0000313" key="10">
    <source>
        <dbReference type="EMBL" id="VAI21117.1"/>
    </source>
</evidence>